<organism evidence="2 3">
    <name type="scientific">Kutzneria chonburiensis</name>
    <dbReference type="NCBI Taxonomy" id="1483604"/>
    <lineage>
        <taxon>Bacteria</taxon>
        <taxon>Bacillati</taxon>
        <taxon>Actinomycetota</taxon>
        <taxon>Actinomycetes</taxon>
        <taxon>Pseudonocardiales</taxon>
        <taxon>Pseudonocardiaceae</taxon>
        <taxon>Kutzneria</taxon>
    </lineage>
</organism>
<dbReference type="SUPFAM" id="SSF55729">
    <property type="entry name" value="Acyl-CoA N-acyltransferases (Nat)"/>
    <property type="match status" value="1"/>
</dbReference>
<comment type="caution">
    <text evidence="2">The sequence shown here is derived from an EMBL/GenBank/DDBJ whole genome shotgun (WGS) entry which is preliminary data.</text>
</comment>
<dbReference type="InterPro" id="IPR016181">
    <property type="entry name" value="Acyl_CoA_acyltransferase"/>
</dbReference>
<evidence type="ECO:0000313" key="3">
    <source>
        <dbReference type="Proteomes" id="UP001589810"/>
    </source>
</evidence>
<reference evidence="2 3" key="1">
    <citation type="submission" date="2024-09" db="EMBL/GenBank/DDBJ databases">
        <authorList>
            <person name="Sun Q."/>
            <person name="Mori K."/>
        </authorList>
    </citation>
    <scope>NUCLEOTIDE SEQUENCE [LARGE SCALE GENOMIC DNA]</scope>
    <source>
        <strain evidence="2 3">TBRC 1432</strain>
    </source>
</reference>
<dbReference type="Gene3D" id="3.40.630.30">
    <property type="match status" value="1"/>
</dbReference>
<dbReference type="CDD" id="cd04301">
    <property type="entry name" value="NAT_SF"/>
    <property type="match status" value="1"/>
</dbReference>
<accession>A0ABV6N2A5</accession>
<sequence length="168" mass="18346">MADNTLRIKPVVNTDRPALGRFIASRWGAATAVAHGTVFRPAELPGLVAVRDGRLAGLLTYDVSGDTLEIVTVDAVTPNGGVGSALITAVSDEARRRDVRRLIVTTTNDNLDALRFYQRRDFRLIAVRPGAADEARRLKPQIPEIGRYDIPLHDELELLRELTPASPA</sequence>
<gene>
    <name evidence="2" type="ORF">ACFFH7_33695</name>
</gene>
<dbReference type="GO" id="GO:0016746">
    <property type="term" value="F:acyltransferase activity"/>
    <property type="evidence" value="ECO:0007669"/>
    <property type="project" value="UniProtKB-KW"/>
</dbReference>
<dbReference type="InterPro" id="IPR000182">
    <property type="entry name" value="GNAT_dom"/>
</dbReference>
<dbReference type="PROSITE" id="PS51186">
    <property type="entry name" value="GNAT"/>
    <property type="match status" value="1"/>
</dbReference>
<keyword evidence="2" id="KW-0012">Acyltransferase</keyword>
<dbReference type="RefSeq" id="WP_379794402.1">
    <property type="nucleotide sequence ID" value="NZ_JBHLUD010000013.1"/>
</dbReference>
<protein>
    <submittedName>
        <fullName evidence="2">GNAT family N-acetyltransferase</fullName>
        <ecNumber evidence="2">2.3.-.-</ecNumber>
    </submittedName>
</protein>
<dbReference type="EC" id="2.3.-.-" evidence="2"/>
<name>A0ABV6N2A5_9PSEU</name>
<dbReference type="Pfam" id="PF00583">
    <property type="entry name" value="Acetyltransf_1"/>
    <property type="match status" value="1"/>
</dbReference>
<keyword evidence="2" id="KW-0808">Transferase</keyword>
<proteinExistence type="predicted"/>
<evidence type="ECO:0000259" key="1">
    <source>
        <dbReference type="PROSITE" id="PS51186"/>
    </source>
</evidence>
<keyword evidence="3" id="KW-1185">Reference proteome</keyword>
<feature type="domain" description="N-acetyltransferase" evidence="1">
    <location>
        <begin position="6"/>
        <end position="143"/>
    </location>
</feature>
<evidence type="ECO:0000313" key="2">
    <source>
        <dbReference type="EMBL" id="MFC0546509.1"/>
    </source>
</evidence>
<dbReference type="EMBL" id="JBHLUD010000013">
    <property type="protein sequence ID" value="MFC0546509.1"/>
    <property type="molecule type" value="Genomic_DNA"/>
</dbReference>
<dbReference type="Proteomes" id="UP001589810">
    <property type="component" value="Unassembled WGS sequence"/>
</dbReference>